<dbReference type="GeneID" id="8244443"/>
<keyword evidence="3" id="KW-1185">Reference proteome</keyword>
<proteinExistence type="predicted"/>
<dbReference type="KEGG" id="mis:MICPUN_108406"/>
<organism evidence="2 3">
    <name type="scientific">Micromonas commoda (strain RCC299 / NOUM17 / CCMP2709)</name>
    <name type="common">Picoplanktonic green alga</name>
    <dbReference type="NCBI Taxonomy" id="296587"/>
    <lineage>
        <taxon>Eukaryota</taxon>
        <taxon>Viridiplantae</taxon>
        <taxon>Chlorophyta</taxon>
        <taxon>Mamiellophyceae</taxon>
        <taxon>Mamiellales</taxon>
        <taxon>Mamiellaceae</taxon>
        <taxon>Micromonas</taxon>
    </lineage>
</organism>
<accession>C1E7X8</accession>
<evidence type="ECO:0000313" key="3">
    <source>
        <dbReference type="Proteomes" id="UP000002009"/>
    </source>
</evidence>
<dbReference type="EMBL" id="CP001327">
    <property type="protein sequence ID" value="ACO64056.1"/>
    <property type="molecule type" value="Genomic_DNA"/>
</dbReference>
<feature type="region of interest" description="Disordered" evidence="1">
    <location>
        <begin position="107"/>
        <end position="146"/>
    </location>
</feature>
<name>C1E7X8_MICCC</name>
<protein>
    <submittedName>
        <fullName evidence="2">Uncharacterized protein</fullName>
    </submittedName>
</protein>
<sequence length="164" mass="17798">MTMSYVRFPYEELGPPAKTPIKPVNLRTADEWKADAMMSNLYPSVVDNISVFTPTRTERVRAEKTKQAEGCDTGLAPVYFRPPASEPAVGDYGPLWYEDRGREGRKIIGAGAKAKGSSRDGGGGGGPDDVRPAGLESNEILGAKNRTRTGLKLKKDCWGNVIPQ</sequence>
<evidence type="ECO:0000313" key="2">
    <source>
        <dbReference type="EMBL" id="ACO64056.1"/>
    </source>
</evidence>
<evidence type="ECO:0000256" key="1">
    <source>
        <dbReference type="SAM" id="MobiDB-lite"/>
    </source>
</evidence>
<reference evidence="2 3" key="1">
    <citation type="journal article" date="2009" name="Science">
        <title>Green evolution and dynamic adaptations revealed by genomes of the marine picoeukaryotes Micromonas.</title>
        <authorList>
            <person name="Worden A.Z."/>
            <person name="Lee J.H."/>
            <person name="Mock T."/>
            <person name="Rouze P."/>
            <person name="Simmons M.P."/>
            <person name="Aerts A.L."/>
            <person name="Allen A.E."/>
            <person name="Cuvelier M.L."/>
            <person name="Derelle E."/>
            <person name="Everett M.V."/>
            <person name="Foulon E."/>
            <person name="Grimwood J."/>
            <person name="Gundlach H."/>
            <person name="Henrissat B."/>
            <person name="Napoli C."/>
            <person name="McDonald S.M."/>
            <person name="Parker M.S."/>
            <person name="Rombauts S."/>
            <person name="Salamov A."/>
            <person name="Von Dassow P."/>
            <person name="Badger J.H."/>
            <person name="Coutinho P.M."/>
            <person name="Demir E."/>
            <person name="Dubchak I."/>
            <person name="Gentemann C."/>
            <person name="Eikrem W."/>
            <person name="Gready J.E."/>
            <person name="John U."/>
            <person name="Lanier W."/>
            <person name="Lindquist E.A."/>
            <person name="Lucas S."/>
            <person name="Mayer K.F."/>
            <person name="Moreau H."/>
            <person name="Not F."/>
            <person name="Otillar R."/>
            <person name="Panaud O."/>
            <person name="Pangilinan J."/>
            <person name="Paulsen I."/>
            <person name="Piegu B."/>
            <person name="Poliakov A."/>
            <person name="Robbens S."/>
            <person name="Schmutz J."/>
            <person name="Toulza E."/>
            <person name="Wyss T."/>
            <person name="Zelensky A."/>
            <person name="Zhou K."/>
            <person name="Armbrust E.V."/>
            <person name="Bhattacharya D."/>
            <person name="Goodenough U.W."/>
            <person name="Van de Peer Y."/>
            <person name="Grigoriev I.V."/>
        </authorList>
    </citation>
    <scope>NUCLEOTIDE SEQUENCE [LARGE SCALE GENOMIC DNA]</scope>
    <source>
        <strain evidence="3">RCC299 / NOUM17</strain>
    </source>
</reference>
<dbReference type="AlphaFoldDB" id="C1E7X8"/>
<dbReference type="InParanoid" id="C1E7X8"/>
<dbReference type="Proteomes" id="UP000002009">
    <property type="component" value="Chromosome 6"/>
</dbReference>
<dbReference type="RefSeq" id="XP_002502798.1">
    <property type="nucleotide sequence ID" value="XM_002502752.1"/>
</dbReference>
<gene>
    <name evidence="2" type="ORF">MICPUN_108406</name>
</gene>